<name>A0A0P6XR44_9CHLR</name>
<keyword evidence="2" id="KW-1185">Reference proteome</keyword>
<comment type="caution">
    <text evidence="1">The sequence shown here is derived from an EMBL/GenBank/DDBJ whole genome shotgun (WGS) entry which is preliminary data.</text>
</comment>
<evidence type="ECO:0000313" key="2">
    <source>
        <dbReference type="Proteomes" id="UP000050277"/>
    </source>
</evidence>
<sequence>MPRCVPYQRVILATTSAQPSWRLKQTLLEYERYVRQIPNTERFAIVGMRLIPQPNRLLSFRDLAMRDGKFLAFAELDWAVQIIGQTLLAVLAEQQAQGRVITGLHCDITSCVVHPVDSAERHFVQATSNILARCFNAEQLEACD</sequence>
<organism evidence="1 2">
    <name type="scientific">Herpetosiphon geysericola</name>
    <dbReference type="NCBI Taxonomy" id="70996"/>
    <lineage>
        <taxon>Bacteria</taxon>
        <taxon>Bacillati</taxon>
        <taxon>Chloroflexota</taxon>
        <taxon>Chloroflexia</taxon>
        <taxon>Herpetosiphonales</taxon>
        <taxon>Herpetosiphonaceae</taxon>
        <taxon>Herpetosiphon</taxon>
    </lineage>
</organism>
<proteinExistence type="predicted"/>
<dbReference type="AlphaFoldDB" id="A0A0P6XR44"/>
<protein>
    <submittedName>
        <fullName evidence="1">Uncharacterized protein</fullName>
    </submittedName>
</protein>
<dbReference type="STRING" id="70996.SE18_18650"/>
<gene>
    <name evidence="1" type="ORF">SE18_18650</name>
</gene>
<dbReference type="Proteomes" id="UP000050277">
    <property type="component" value="Unassembled WGS sequence"/>
</dbReference>
<reference evidence="1 2" key="1">
    <citation type="submission" date="2015-07" db="EMBL/GenBank/DDBJ databases">
        <title>Whole genome sequence of Herpetosiphon geysericola DSM 7119.</title>
        <authorList>
            <person name="Hemp J."/>
            <person name="Ward L.M."/>
            <person name="Pace L.A."/>
            <person name="Fischer W.W."/>
        </authorList>
    </citation>
    <scope>NUCLEOTIDE SEQUENCE [LARGE SCALE GENOMIC DNA]</scope>
    <source>
        <strain evidence="1 2">DSM 7119</strain>
    </source>
</reference>
<evidence type="ECO:0000313" key="1">
    <source>
        <dbReference type="EMBL" id="KPL84905.1"/>
    </source>
</evidence>
<accession>A0A0P6XR44</accession>
<dbReference type="EMBL" id="LGKP01000026">
    <property type="protein sequence ID" value="KPL84905.1"/>
    <property type="molecule type" value="Genomic_DNA"/>
</dbReference>